<reference evidence="2" key="1">
    <citation type="submission" date="2016-10" db="EMBL/GenBank/DDBJ databases">
        <title>Sequence of Gallionella enrichment culture.</title>
        <authorList>
            <person name="Poehlein A."/>
            <person name="Muehling M."/>
            <person name="Daniel R."/>
        </authorList>
    </citation>
    <scope>NUCLEOTIDE SEQUENCE</scope>
</reference>
<accession>A0A1J5SY12</accession>
<keyword evidence="1" id="KW-0812">Transmembrane</keyword>
<protein>
    <recommendedName>
        <fullName evidence="3">Transmembrane protein</fullName>
    </recommendedName>
</protein>
<name>A0A1J5SY12_9ZZZZ</name>
<dbReference type="Pfam" id="PF12279">
    <property type="entry name" value="DUF3619"/>
    <property type="match status" value="1"/>
</dbReference>
<proteinExistence type="predicted"/>
<keyword evidence="1" id="KW-1133">Transmembrane helix</keyword>
<keyword evidence="1" id="KW-0472">Membrane</keyword>
<feature type="transmembrane region" description="Helical" evidence="1">
    <location>
        <begin position="101"/>
        <end position="121"/>
    </location>
</feature>
<dbReference type="EMBL" id="MLJW01000054">
    <property type="protein sequence ID" value="OIR04910.1"/>
    <property type="molecule type" value="Genomic_DNA"/>
</dbReference>
<sequence>MSKYENEVTSNTGNHMVQNTPEYNEFAEAQLAHSVVGLLDAHVQHVDAEISNRLLVARGLAVSQLTKLQTQVVVSHEVNQSGNVLQWFGEHVGQYVGHHRLMSFILVTAALLLAFFAAQQFGLNNNLEHSDAYLLASDLPPEAYADKGFDAWLDTAAD</sequence>
<evidence type="ECO:0008006" key="3">
    <source>
        <dbReference type="Google" id="ProtNLM"/>
    </source>
</evidence>
<evidence type="ECO:0000313" key="2">
    <source>
        <dbReference type="EMBL" id="OIR04910.1"/>
    </source>
</evidence>
<dbReference type="AlphaFoldDB" id="A0A1J5SY12"/>
<organism evidence="2">
    <name type="scientific">mine drainage metagenome</name>
    <dbReference type="NCBI Taxonomy" id="410659"/>
    <lineage>
        <taxon>unclassified sequences</taxon>
        <taxon>metagenomes</taxon>
        <taxon>ecological metagenomes</taxon>
    </lineage>
</organism>
<gene>
    <name evidence="2" type="ORF">GALL_130000</name>
</gene>
<evidence type="ECO:0000256" key="1">
    <source>
        <dbReference type="SAM" id="Phobius"/>
    </source>
</evidence>
<comment type="caution">
    <text evidence="2">The sequence shown here is derived from an EMBL/GenBank/DDBJ whole genome shotgun (WGS) entry which is preliminary data.</text>
</comment>
<dbReference type="InterPro" id="IPR022064">
    <property type="entry name" value="DUF3619"/>
</dbReference>